<dbReference type="EMBL" id="JAHRIQ010064838">
    <property type="protein sequence ID" value="MEQ2242418.1"/>
    <property type="molecule type" value="Genomic_DNA"/>
</dbReference>
<reference evidence="1 2" key="1">
    <citation type="submission" date="2021-06" db="EMBL/GenBank/DDBJ databases">
        <authorList>
            <person name="Palmer J.M."/>
        </authorList>
    </citation>
    <scope>NUCLEOTIDE SEQUENCE [LARGE SCALE GENOMIC DNA]</scope>
    <source>
        <strain evidence="2">if_2019</strain>
        <tissue evidence="1">Muscle</tissue>
    </source>
</reference>
<keyword evidence="2" id="KW-1185">Reference proteome</keyword>
<sequence length="99" mass="10688">MGSEGLCGSAEWSAAVPLCYEPEATKSSRAMKNIMSGPSANPKGLHGYRPIALTSHIMKVRERLVLVHLRTRVLFLSVEAAVRNQASLVFLCLAVTFSG</sequence>
<comment type="caution">
    <text evidence="1">The sequence shown here is derived from an EMBL/GenBank/DDBJ whole genome shotgun (WGS) entry which is preliminary data.</text>
</comment>
<organism evidence="1 2">
    <name type="scientific">Ilyodon furcidens</name>
    <name type="common">goldbreast splitfin</name>
    <dbReference type="NCBI Taxonomy" id="33524"/>
    <lineage>
        <taxon>Eukaryota</taxon>
        <taxon>Metazoa</taxon>
        <taxon>Chordata</taxon>
        <taxon>Craniata</taxon>
        <taxon>Vertebrata</taxon>
        <taxon>Euteleostomi</taxon>
        <taxon>Actinopterygii</taxon>
        <taxon>Neopterygii</taxon>
        <taxon>Teleostei</taxon>
        <taxon>Neoteleostei</taxon>
        <taxon>Acanthomorphata</taxon>
        <taxon>Ovalentaria</taxon>
        <taxon>Atherinomorphae</taxon>
        <taxon>Cyprinodontiformes</taxon>
        <taxon>Goodeidae</taxon>
        <taxon>Ilyodon</taxon>
    </lineage>
</organism>
<evidence type="ECO:0000313" key="1">
    <source>
        <dbReference type="EMBL" id="MEQ2242418.1"/>
    </source>
</evidence>
<accession>A0ABV0UB43</accession>
<gene>
    <name evidence="1" type="ORF">ILYODFUR_035691</name>
</gene>
<protein>
    <submittedName>
        <fullName evidence="1">Uncharacterized protein</fullName>
    </submittedName>
</protein>
<name>A0ABV0UB43_9TELE</name>
<evidence type="ECO:0000313" key="2">
    <source>
        <dbReference type="Proteomes" id="UP001482620"/>
    </source>
</evidence>
<dbReference type="Proteomes" id="UP001482620">
    <property type="component" value="Unassembled WGS sequence"/>
</dbReference>
<proteinExistence type="predicted"/>